<dbReference type="SUPFAM" id="SSF50199">
    <property type="entry name" value="Staphylococcal nuclease"/>
    <property type="match status" value="1"/>
</dbReference>
<accession>A0ABW4Z0I2</accession>
<dbReference type="Gene3D" id="2.40.50.90">
    <property type="match status" value="1"/>
</dbReference>
<evidence type="ECO:0000313" key="3">
    <source>
        <dbReference type="Proteomes" id="UP001597299"/>
    </source>
</evidence>
<evidence type="ECO:0000259" key="1">
    <source>
        <dbReference type="PROSITE" id="PS50830"/>
    </source>
</evidence>
<feature type="domain" description="TNase-like" evidence="1">
    <location>
        <begin position="39"/>
        <end position="154"/>
    </location>
</feature>
<dbReference type="InterPro" id="IPR016071">
    <property type="entry name" value="Staphylococal_nuclease_OB-fold"/>
</dbReference>
<organism evidence="2 3">
    <name type="scientific">Ancylobacter oerskovii</name>
    <dbReference type="NCBI Taxonomy" id="459519"/>
    <lineage>
        <taxon>Bacteria</taxon>
        <taxon>Pseudomonadati</taxon>
        <taxon>Pseudomonadota</taxon>
        <taxon>Alphaproteobacteria</taxon>
        <taxon>Hyphomicrobiales</taxon>
        <taxon>Xanthobacteraceae</taxon>
        <taxon>Ancylobacter</taxon>
    </lineage>
</organism>
<keyword evidence="3" id="KW-1185">Reference proteome</keyword>
<dbReference type="Proteomes" id="UP001597299">
    <property type="component" value="Unassembled WGS sequence"/>
</dbReference>
<dbReference type="SMART" id="SM00318">
    <property type="entry name" value="SNc"/>
    <property type="match status" value="1"/>
</dbReference>
<dbReference type="PANTHER" id="PTHR12302">
    <property type="entry name" value="EBNA2 BINDING PROTEIN P100"/>
    <property type="match status" value="1"/>
</dbReference>
<dbReference type="PROSITE" id="PS50830">
    <property type="entry name" value="TNASE_3"/>
    <property type="match status" value="1"/>
</dbReference>
<comment type="caution">
    <text evidence="2">The sequence shown here is derived from an EMBL/GenBank/DDBJ whole genome shotgun (WGS) entry which is preliminary data.</text>
</comment>
<dbReference type="RefSeq" id="WP_343207672.1">
    <property type="nucleotide sequence ID" value="NZ_JAHBGB010000007.1"/>
</dbReference>
<proteinExistence type="predicted"/>
<protein>
    <submittedName>
        <fullName evidence="2">Thermonuclease family protein</fullName>
    </submittedName>
</protein>
<dbReference type="InterPro" id="IPR035437">
    <property type="entry name" value="SNase_OB-fold_sf"/>
</dbReference>
<dbReference type="PANTHER" id="PTHR12302:SF26">
    <property type="entry name" value="BLR1266 PROTEIN"/>
    <property type="match status" value="1"/>
</dbReference>
<dbReference type="EMBL" id="JBHUHD010000001">
    <property type="protein sequence ID" value="MFD2141753.1"/>
    <property type="molecule type" value="Genomic_DNA"/>
</dbReference>
<name>A0ABW4Z0I2_9HYPH</name>
<dbReference type="Pfam" id="PF00565">
    <property type="entry name" value="SNase"/>
    <property type="match status" value="1"/>
</dbReference>
<sequence>MPPRRWRRSTWVAVLIALAMIGLALIAERFVPPLDGAVRVADGDSFEIGGERVRLEGIDAPELHQSCGPPEAPWPCGERAKQAMQRAVADAGKDGVSCRPVDGDRYGRSVSICEAGGRDLGARMVEEGWAVATSFAYRGGEAAARAARRGIWAGPFEMPADFRARQR</sequence>
<gene>
    <name evidence="2" type="ORF">ACFSNC_15180</name>
</gene>
<evidence type="ECO:0000313" key="2">
    <source>
        <dbReference type="EMBL" id="MFD2141753.1"/>
    </source>
</evidence>
<reference evidence="3" key="1">
    <citation type="journal article" date="2019" name="Int. J. Syst. Evol. Microbiol.">
        <title>The Global Catalogue of Microorganisms (GCM) 10K type strain sequencing project: providing services to taxonomists for standard genome sequencing and annotation.</title>
        <authorList>
            <consortium name="The Broad Institute Genomics Platform"/>
            <consortium name="The Broad Institute Genome Sequencing Center for Infectious Disease"/>
            <person name="Wu L."/>
            <person name="Ma J."/>
        </authorList>
    </citation>
    <scope>NUCLEOTIDE SEQUENCE [LARGE SCALE GENOMIC DNA]</scope>
    <source>
        <strain evidence="3">CCM 7435</strain>
    </source>
</reference>